<gene>
    <name evidence="1" type="ORF">HY221_00695</name>
</gene>
<protein>
    <submittedName>
        <fullName evidence="1">Uncharacterized protein</fullName>
    </submittedName>
</protein>
<dbReference type="AlphaFoldDB" id="A0A932QXY8"/>
<dbReference type="EMBL" id="JACQCR010000014">
    <property type="protein sequence ID" value="MBI3630842.1"/>
    <property type="molecule type" value="Genomic_DNA"/>
</dbReference>
<dbReference type="GO" id="GO:0030246">
    <property type="term" value="F:carbohydrate binding"/>
    <property type="evidence" value="ECO:0007669"/>
    <property type="project" value="InterPro"/>
</dbReference>
<reference evidence="1" key="1">
    <citation type="submission" date="2020-07" db="EMBL/GenBank/DDBJ databases">
        <title>Huge and variable diversity of episymbiotic CPR bacteria and DPANN archaea in groundwater ecosystems.</title>
        <authorList>
            <person name="He C.Y."/>
            <person name="Keren R."/>
            <person name="Whittaker M."/>
            <person name="Farag I.F."/>
            <person name="Doudna J."/>
            <person name="Cate J.H.D."/>
            <person name="Banfield J.F."/>
        </authorList>
    </citation>
    <scope>NUCLEOTIDE SEQUENCE</scope>
    <source>
        <strain evidence="1">NC_groundwater_973_Pr1_S-0.2um_54_13</strain>
    </source>
</reference>
<comment type="caution">
    <text evidence="1">The sequence shown here is derived from an EMBL/GenBank/DDBJ whole genome shotgun (WGS) entry which is preliminary data.</text>
</comment>
<organism evidence="1 2">
    <name type="scientific">Candidatus Sungiibacteriota bacterium</name>
    <dbReference type="NCBI Taxonomy" id="2750080"/>
    <lineage>
        <taxon>Bacteria</taxon>
        <taxon>Candidatus Sungiibacteriota</taxon>
    </lineage>
</organism>
<accession>A0A932QXY8</accession>
<proteinExistence type="predicted"/>
<sequence length="532" mass="54981">MIISARQKLVGSLLALVLLAGGIGLAVQRNRLKSTAEQGNQAAKAMTVAGRALKKDGSPVKGVVLLSGGSGVNALQQARLASDGSFTFSNLAPSRYALEVHSFKGEIWCQKNTFESGQFEVSSDPLANYFNYTNLEVCDTIPGVTGPEDDTTPPKITFKTTGEADLGKSVFVSFTVEDPGWGNRFGQILGYYRYGTDGKWQFAKVTQDTADKTKFTASMPKRNDNPDIFYFIQAGGAGGVLFSQYPDKGATEPAKIARTPAPTATLTASPTQITSGQSTTLTWSSTNATSCVGTAENPGASQTELTKNWTGTSASSGSVNVSPITNATVDVKYLVTCTGPGGSGGATVTVKVTSAAAVGVTLTASPSTIAAGQRATLSWSSTNADNCFWEVPPPNTSTAPGPTSGSVTVQPNATASYTMGCSGKSGSKEASATVTVNGVAAPPTVTLTANPTVGTYTTLTWSSTGARNCNGTSTNPARTYDWSQVGGITPTSGSVFVFTAANNPNIDAETFTMTCTNTQGVSQSASVEVRKK</sequence>
<evidence type="ECO:0000313" key="2">
    <source>
        <dbReference type="Proteomes" id="UP000753196"/>
    </source>
</evidence>
<dbReference type="InterPro" id="IPR013784">
    <property type="entry name" value="Carb-bd-like_fold"/>
</dbReference>
<evidence type="ECO:0000313" key="1">
    <source>
        <dbReference type="EMBL" id="MBI3630842.1"/>
    </source>
</evidence>
<dbReference type="Proteomes" id="UP000753196">
    <property type="component" value="Unassembled WGS sequence"/>
</dbReference>
<name>A0A932QXY8_9BACT</name>
<dbReference type="SUPFAM" id="SSF49452">
    <property type="entry name" value="Starch-binding domain-like"/>
    <property type="match status" value="1"/>
</dbReference>